<gene>
    <name evidence="2" type="ORF">EYF80_010830</name>
</gene>
<feature type="compositionally biased region" description="Basic and acidic residues" evidence="1">
    <location>
        <begin position="1"/>
        <end position="21"/>
    </location>
</feature>
<evidence type="ECO:0000313" key="3">
    <source>
        <dbReference type="Proteomes" id="UP000314294"/>
    </source>
</evidence>
<dbReference type="AlphaFoldDB" id="A0A4Z2IN47"/>
<name>A0A4Z2IN47_9TELE</name>
<dbReference type="EMBL" id="SRLO01000069">
    <property type="protein sequence ID" value="TNN78904.1"/>
    <property type="molecule type" value="Genomic_DNA"/>
</dbReference>
<sequence>MERRKQVRREKEIREEEDKNKGVSFGAGVSRPVSNDNRINVCFAKPVTTVYPEAAAVHPGLLRLPQCILVY</sequence>
<proteinExistence type="predicted"/>
<protein>
    <submittedName>
        <fullName evidence="2">Uncharacterized protein</fullName>
    </submittedName>
</protein>
<accession>A0A4Z2IN47</accession>
<evidence type="ECO:0000256" key="1">
    <source>
        <dbReference type="SAM" id="MobiDB-lite"/>
    </source>
</evidence>
<reference evidence="2 3" key="1">
    <citation type="submission" date="2019-03" db="EMBL/GenBank/DDBJ databases">
        <title>First draft genome of Liparis tanakae, snailfish: a comprehensive survey of snailfish specific genes.</title>
        <authorList>
            <person name="Kim W."/>
            <person name="Song I."/>
            <person name="Jeong J.-H."/>
            <person name="Kim D."/>
            <person name="Kim S."/>
            <person name="Ryu S."/>
            <person name="Song J.Y."/>
            <person name="Lee S.K."/>
        </authorList>
    </citation>
    <scope>NUCLEOTIDE SEQUENCE [LARGE SCALE GENOMIC DNA]</scope>
    <source>
        <tissue evidence="2">Muscle</tissue>
    </source>
</reference>
<evidence type="ECO:0000313" key="2">
    <source>
        <dbReference type="EMBL" id="TNN78904.1"/>
    </source>
</evidence>
<organism evidence="2 3">
    <name type="scientific">Liparis tanakae</name>
    <name type="common">Tanaka's snailfish</name>
    <dbReference type="NCBI Taxonomy" id="230148"/>
    <lineage>
        <taxon>Eukaryota</taxon>
        <taxon>Metazoa</taxon>
        <taxon>Chordata</taxon>
        <taxon>Craniata</taxon>
        <taxon>Vertebrata</taxon>
        <taxon>Euteleostomi</taxon>
        <taxon>Actinopterygii</taxon>
        <taxon>Neopterygii</taxon>
        <taxon>Teleostei</taxon>
        <taxon>Neoteleostei</taxon>
        <taxon>Acanthomorphata</taxon>
        <taxon>Eupercaria</taxon>
        <taxon>Perciformes</taxon>
        <taxon>Cottioidei</taxon>
        <taxon>Cottales</taxon>
        <taxon>Liparidae</taxon>
        <taxon>Liparis</taxon>
    </lineage>
</organism>
<dbReference type="Proteomes" id="UP000314294">
    <property type="component" value="Unassembled WGS sequence"/>
</dbReference>
<comment type="caution">
    <text evidence="2">The sequence shown here is derived from an EMBL/GenBank/DDBJ whole genome shotgun (WGS) entry which is preliminary data.</text>
</comment>
<feature type="region of interest" description="Disordered" evidence="1">
    <location>
        <begin position="1"/>
        <end position="29"/>
    </location>
</feature>
<keyword evidence="3" id="KW-1185">Reference proteome</keyword>